<accession>A0A448ZSM9</accession>
<keyword evidence="3" id="KW-1185">Reference proteome</keyword>
<feature type="region of interest" description="Disordered" evidence="1">
    <location>
        <begin position="74"/>
        <end position="121"/>
    </location>
</feature>
<evidence type="ECO:0000313" key="2">
    <source>
        <dbReference type="EMBL" id="VEU45060.1"/>
    </source>
</evidence>
<evidence type="ECO:0000256" key="1">
    <source>
        <dbReference type="SAM" id="MobiDB-lite"/>
    </source>
</evidence>
<reference evidence="2 3" key="1">
    <citation type="submission" date="2019-01" db="EMBL/GenBank/DDBJ databases">
        <authorList>
            <person name="Ferrante I. M."/>
        </authorList>
    </citation>
    <scope>NUCLEOTIDE SEQUENCE [LARGE SCALE GENOMIC DNA]</scope>
    <source>
        <strain evidence="2 3">B856</strain>
    </source>
</reference>
<organism evidence="2 3">
    <name type="scientific">Pseudo-nitzschia multistriata</name>
    <dbReference type="NCBI Taxonomy" id="183589"/>
    <lineage>
        <taxon>Eukaryota</taxon>
        <taxon>Sar</taxon>
        <taxon>Stramenopiles</taxon>
        <taxon>Ochrophyta</taxon>
        <taxon>Bacillariophyta</taxon>
        <taxon>Bacillariophyceae</taxon>
        <taxon>Bacillariophycidae</taxon>
        <taxon>Bacillariales</taxon>
        <taxon>Bacillariaceae</taxon>
        <taxon>Pseudo-nitzschia</taxon>
    </lineage>
</organism>
<protein>
    <submittedName>
        <fullName evidence="2">Uncharacterized protein</fullName>
    </submittedName>
</protein>
<evidence type="ECO:0000313" key="3">
    <source>
        <dbReference type="Proteomes" id="UP000291116"/>
    </source>
</evidence>
<gene>
    <name evidence="2" type="ORF">PSNMU_V1.4_AUG-EV-PASAV3_0122100</name>
</gene>
<feature type="compositionally biased region" description="Low complexity" evidence="1">
    <location>
        <begin position="99"/>
        <end position="118"/>
    </location>
</feature>
<name>A0A448ZSM9_9STRA</name>
<proteinExistence type="predicted"/>
<sequence length="155" mass="16081">MSSAARAFEQRSAAAVAQVIAELDNAASAPDTPEAASPAVDGAGSLDFRGAQIEEDAKLAEQLQREEYQKEEARVQRQRERRAAAAAEQNMSWTEWLMGTTPSTSSAGPQSSASSGGARVAQPSGSIFACVAQSIGSAMGPAHEQVRGVDSSSLL</sequence>
<dbReference type="AlphaFoldDB" id="A0A448ZSM9"/>
<dbReference type="Proteomes" id="UP000291116">
    <property type="component" value="Unassembled WGS sequence"/>
</dbReference>
<feature type="compositionally biased region" description="Basic and acidic residues" evidence="1">
    <location>
        <begin position="74"/>
        <end position="83"/>
    </location>
</feature>
<dbReference type="EMBL" id="CAACVS010000683">
    <property type="protein sequence ID" value="VEU45060.1"/>
    <property type="molecule type" value="Genomic_DNA"/>
</dbReference>